<sequence length="384" mass="39919">MVVGEMPEPRDLVVIGAGPGGVAAATAARAAGREVTLVTDGVLGGALAEWAPAPDHRFGEPELTELGIDVVRGRGAFLSSSALRVQRADLPSLIVEFDSCVVATGTHGEQNTAYTDAECDRGEAVEVRGTGMPALHAIAQLLRAGSTLVLGDVTALLVREFPRAAERALWDWLGDRVLVRDRDAGARGAVEATKCIDVRRRPGTTGLGLERAGVTVDADGGVVVDETLLAAPRIAAIGDVVPGVATPQRAVAQARAAIATLSGERTVWSGPVACAAAIDDGSSRFEIAAVGSGFDASAELEAARPTDSVRAERGDSGWIELVNDRRTRVLLGAWASGRDAAAFIAGIAVAVEAGLLVDDVIHTALPWQTVARWRELPTDRRGRS</sequence>
<dbReference type="SUPFAM" id="SSF51905">
    <property type="entry name" value="FAD/NAD(P)-binding domain"/>
    <property type="match status" value="1"/>
</dbReference>
<dbReference type="Gene3D" id="3.40.50.720">
    <property type="entry name" value="NAD(P)-binding Rossmann-like Domain"/>
    <property type="match status" value="1"/>
</dbReference>
<name>A0ABN3DEG6_9MICO</name>
<dbReference type="InterPro" id="IPR016156">
    <property type="entry name" value="FAD/NAD-linked_Rdtase_dimer_sf"/>
</dbReference>
<dbReference type="PRINTS" id="PR00368">
    <property type="entry name" value="FADPNR"/>
</dbReference>
<evidence type="ECO:0000313" key="2">
    <source>
        <dbReference type="EMBL" id="GAA2228836.1"/>
    </source>
</evidence>
<dbReference type="Pfam" id="PF02852">
    <property type="entry name" value="Pyr_redox_dim"/>
    <property type="match status" value="1"/>
</dbReference>
<organism evidence="2 3">
    <name type="scientific">Herbiconiux moechotypicola</name>
    <dbReference type="NCBI Taxonomy" id="637393"/>
    <lineage>
        <taxon>Bacteria</taxon>
        <taxon>Bacillati</taxon>
        <taxon>Actinomycetota</taxon>
        <taxon>Actinomycetes</taxon>
        <taxon>Micrococcales</taxon>
        <taxon>Microbacteriaceae</taxon>
        <taxon>Herbiconiux</taxon>
    </lineage>
</organism>
<dbReference type="SUPFAM" id="SSF55424">
    <property type="entry name" value="FAD/NAD-linked reductases, dimerisation (C-terminal) domain"/>
    <property type="match status" value="1"/>
</dbReference>
<accession>A0ABN3DEG6</accession>
<comment type="caution">
    <text evidence="2">The sequence shown here is derived from an EMBL/GenBank/DDBJ whole genome shotgun (WGS) entry which is preliminary data.</text>
</comment>
<dbReference type="PRINTS" id="PR00469">
    <property type="entry name" value="PNDRDTASEII"/>
</dbReference>
<dbReference type="Gene3D" id="3.30.390.30">
    <property type="match status" value="1"/>
</dbReference>
<dbReference type="PANTHER" id="PTHR43014:SF2">
    <property type="entry name" value="MERCURIC REDUCTASE"/>
    <property type="match status" value="1"/>
</dbReference>
<dbReference type="InterPro" id="IPR036188">
    <property type="entry name" value="FAD/NAD-bd_sf"/>
</dbReference>
<feature type="domain" description="Pyridine nucleotide-disulphide oxidoreductase dimerisation" evidence="1">
    <location>
        <begin position="304"/>
        <end position="366"/>
    </location>
</feature>
<gene>
    <name evidence="2" type="ORF">GCM10009851_11650</name>
</gene>
<protein>
    <recommendedName>
        <fullName evidence="1">Pyridine nucleotide-disulphide oxidoreductase dimerisation domain-containing protein</fullName>
    </recommendedName>
</protein>
<dbReference type="Gene3D" id="3.50.50.60">
    <property type="entry name" value="FAD/NAD(P)-binding domain"/>
    <property type="match status" value="1"/>
</dbReference>
<dbReference type="Pfam" id="PF12831">
    <property type="entry name" value="FAD_oxidored"/>
    <property type="match status" value="1"/>
</dbReference>
<keyword evidence="3" id="KW-1185">Reference proteome</keyword>
<dbReference type="EMBL" id="BAAAQY010000003">
    <property type="protein sequence ID" value="GAA2228836.1"/>
    <property type="molecule type" value="Genomic_DNA"/>
</dbReference>
<evidence type="ECO:0000259" key="1">
    <source>
        <dbReference type="Pfam" id="PF02852"/>
    </source>
</evidence>
<dbReference type="Proteomes" id="UP001500929">
    <property type="component" value="Unassembled WGS sequence"/>
</dbReference>
<reference evidence="2 3" key="1">
    <citation type="journal article" date="2019" name="Int. J. Syst. Evol. Microbiol.">
        <title>The Global Catalogue of Microorganisms (GCM) 10K type strain sequencing project: providing services to taxonomists for standard genome sequencing and annotation.</title>
        <authorList>
            <consortium name="The Broad Institute Genomics Platform"/>
            <consortium name="The Broad Institute Genome Sequencing Center for Infectious Disease"/>
            <person name="Wu L."/>
            <person name="Ma J."/>
        </authorList>
    </citation>
    <scope>NUCLEOTIDE SEQUENCE [LARGE SCALE GENOMIC DNA]</scope>
    <source>
        <strain evidence="2 3">JCM 16117</strain>
    </source>
</reference>
<dbReference type="PANTHER" id="PTHR43014">
    <property type="entry name" value="MERCURIC REDUCTASE"/>
    <property type="match status" value="1"/>
</dbReference>
<proteinExistence type="predicted"/>
<dbReference type="InterPro" id="IPR004099">
    <property type="entry name" value="Pyr_nucl-diS_OxRdtase_dimer"/>
</dbReference>
<evidence type="ECO:0000313" key="3">
    <source>
        <dbReference type="Proteomes" id="UP001500929"/>
    </source>
</evidence>